<dbReference type="InterPro" id="IPR042119">
    <property type="entry name" value="QueA_dom2"/>
</dbReference>
<proteinExistence type="inferred from homology"/>
<evidence type="ECO:0000256" key="2">
    <source>
        <dbReference type="ARBA" id="ARBA00022679"/>
    </source>
</evidence>
<comment type="function">
    <text evidence="5">Transfers and isomerizes the ribose moiety from AdoMet to the 7-aminomethyl group of 7-deazaguanine (preQ1-tRNA) to give epoxyqueuosine (oQ-tRNA).</text>
</comment>
<comment type="similarity">
    <text evidence="5">Belongs to the QueA family.</text>
</comment>
<comment type="catalytic activity">
    <reaction evidence="5">
        <text>7-aminomethyl-7-carbaguanosine(34) in tRNA + S-adenosyl-L-methionine = epoxyqueuosine(34) in tRNA + adenine + L-methionine + 2 H(+)</text>
        <dbReference type="Rhea" id="RHEA:32155"/>
        <dbReference type="Rhea" id="RHEA-COMP:10342"/>
        <dbReference type="Rhea" id="RHEA-COMP:18582"/>
        <dbReference type="ChEBI" id="CHEBI:15378"/>
        <dbReference type="ChEBI" id="CHEBI:16708"/>
        <dbReference type="ChEBI" id="CHEBI:57844"/>
        <dbReference type="ChEBI" id="CHEBI:59789"/>
        <dbReference type="ChEBI" id="CHEBI:82833"/>
        <dbReference type="ChEBI" id="CHEBI:194443"/>
        <dbReference type="EC" id="2.4.99.17"/>
    </reaction>
</comment>
<dbReference type="NCBIfam" id="NF001140">
    <property type="entry name" value="PRK00147.1"/>
    <property type="match status" value="1"/>
</dbReference>
<dbReference type="EMBL" id="CP063845">
    <property type="protein sequence ID" value="UFP95016.1"/>
    <property type="molecule type" value="Genomic_DNA"/>
</dbReference>
<name>A0ABY3PMZ3_9CYAN</name>
<evidence type="ECO:0000256" key="4">
    <source>
        <dbReference type="ARBA" id="ARBA00022785"/>
    </source>
</evidence>
<dbReference type="Gene3D" id="2.40.10.240">
    <property type="entry name" value="QueA-like"/>
    <property type="match status" value="1"/>
</dbReference>
<keyword evidence="1 5" id="KW-0963">Cytoplasm</keyword>
<evidence type="ECO:0000256" key="5">
    <source>
        <dbReference type="HAMAP-Rule" id="MF_00113"/>
    </source>
</evidence>
<sequence>MSTPTDERDFLTDSYDYALPERCIAQRPAEPRDHSRLLVVDGEAHTHRYFYDLPGLLRPGDLLVLNDTRVIPARLFGSKASGGRVEVLLLEPRAPREWLCLVKPARRLAVGARIDFDGVLAAQVTELDAETGGRWLRFEGEEDFEVALERVGHTPLPPYLRASRARDERYQTLWASRPGAVAAPTAGLHFSRELLARLAERGIERATVTLHVGLGTFRPVQSVSVHTHRMHREWYEIPEETALAIERTRSRGGRVLAVGTTSARALESAAQPNGLPTIGPGRSELFIYPGYRWRVVEGLITNFHLPRSSLLMLVSSLVGRERLLALYREAIDKGYRFYSFGDAMVILPGASTV</sequence>
<keyword evidence="6" id="KW-0328">Glycosyltransferase</keyword>
<keyword evidence="7" id="KW-1185">Reference proteome</keyword>
<evidence type="ECO:0000256" key="3">
    <source>
        <dbReference type="ARBA" id="ARBA00022691"/>
    </source>
</evidence>
<dbReference type="HAMAP" id="MF_00113">
    <property type="entry name" value="QueA"/>
    <property type="match status" value="1"/>
</dbReference>
<dbReference type="EC" id="2.4.99.17" evidence="5"/>
<dbReference type="InterPro" id="IPR036100">
    <property type="entry name" value="QueA_sf"/>
</dbReference>
<gene>
    <name evidence="5 6" type="primary">queA</name>
    <name evidence="6" type="ORF">ISF26_01845</name>
</gene>
<dbReference type="Pfam" id="PF02547">
    <property type="entry name" value="Queuosine_synth"/>
    <property type="match status" value="1"/>
</dbReference>
<keyword evidence="4 5" id="KW-0671">Queuosine biosynthesis</keyword>
<protein>
    <recommendedName>
        <fullName evidence="5">S-adenosylmethionine:tRNA ribosyltransferase-isomerase</fullName>
        <ecNumber evidence="5">2.4.99.17</ecNumber>
    </recommendedName>
    <alternativeName>
        <fullName evidence="5">Queuosine biosynthesis protein QueA</fullName>
    </alternativeName>
</protein>
<dbReference type="SUPFAM" id="SSF111337">
    <property type="entry name" value="QueA-like"/>
    <property type="match status" value="1"/>
</dbReference>
<comment type="subcellular location">
    <subcellularLocation>
        <location evidence="5">Cytoplasm</location>
    </subcellularLocation>
</comment>
<dbReference type="Gene3D" id="3.40.1780.10">
    <property type="entry name" value="QueA-like"/>
    <property type="match status" value="1"/>
</dbReference>
<dbReference type="PANTHER" id="PTHR30307">
    <property type="entry name" value="S-ADENOSYLMETHIONINE:TRNA RIBOSYLTRANSFERASE-ISOMERASE"/>
    <property type="match status" value="1"/>
</dbReference>
<evidence type="ECO:0000256" key="1">
    <source>
        <dbReference type="ARBA" id="ARBA00022490"/>
    </source>
</evidence>
<comment type="subunit">
    <text evidence="5">Monomer.</text>
</comment>
<keyword evidence="2 5" id="KW-0808">Transferase</keyword>
<dbReference type="PANTHER" id="PTHR30307:SF0">
    <property type="entry name" value="S-ADENOSYLMETHIONINE:TRNA RIBOSYLTRANSFERASE-ISOMERASE"/>
    <property type="match status" value="1"/>
</dbReference>
<dbReference type="NCBIfam" id="TIGR00113">
    <property type="entry name" value="queA"/>
    <property type="match status" value="1"/>
</dbReference>
<organism evidence="6 7">
    <name type="scientific">Gloeobacter morelensis MG652769</name>
    <dbReference type="NCBI Taxonomy" id="2781736"/>
    <lineage>
        <taxon>Bacteria</taxon>
        <taxon>Bacillati</taxon>
        <taxon>Cyanobacteriota</taxon>
        <taxon>Cyanophyceae</taxon>
        <taxon>Gloeobacterales</taxon>
        <taxon>Gloeobacteraceae</taxon>
        <taxon>Gloeobacter</taxon>
        <taxon>Gloeobacter morelensis</taxon>
    </lineage>
</organism>
<dbReference type="InterPro" id="IPR003699">
    <property type="entry name" value="QueA"/>
</dbReference>
<accession>A0ABY3PMZ3</accession>
<dbReference type="GO" id="GO:0051075">
    <property type="term" value="F:S-adenosylmethionine:tRNA ribosyltransferase-isomerase activity"/>
    <property type="evidence" value="ECO:0007669"/>
    <property type="project" value="UniProtKB-EC"/>
</dbReference>
<reference evidence="6 7" key="1">
    <citation type="journal article" date="2021" name="Genome Biol. Evol.">
        <title>Complete Genome Sequencing of a Novel Gloeobacter Species from a Waterfall Cave in Mexico.</title>
        <authorList>
            <person name="Saw J.H."/>
            <person name="Cardona T."/>
            <person name="Montejano G."/>
        </authorList>
    </citation>
    <scope>NUCLEOTIDE SEQUENCE [LARGE SCALE GENOMIC DNA]</scope>
    <source>
        <strain evidence="6">MG652769</strain>
    </source>
</reference>
<comment type="pathway">
    <text evidence="5">tRNA modification; tRNA-queuosine biosynthesis.</text>
</comment>
<evidence type="ECO:0000313" key="6">
    <source>
        <dbReference type="EMBL" id="UFP95016.1"/>
    </source>
</evidence>
<dbReference type="RefSeq" id="WP_230842121.1">
    <property type="nucleotide sequence ID" value="NZ_CP063845.1"/>
</dbReference>
<evidence type="ECO:0000313" key="7">
    <source>
        <dbReference type="Proteomes" id="UP001054846"/>
    </source>
</evidence>
<dbReference type="Proteomes" id="UP001054846">
    <property type="component" value="Chromosome"/>
</dbReference>
<keyword evidence="3 5" id="KW-0949">S-adenosyl-L-methionine</keyword>
<dbReference type="InterPro" id="IPR042118">
    <property type="entry name" value="QueA_dom1"/>
</dbReference>